<sequence>MIDFERAVGALAAREVGKEQQDIFSLAVNRSIFVSFLAQLALSCTGS</sequence>
<dbReference type="AlphaFoldDB" id="A0A1C3VFJ2"/>
<evidence type="ECO:0000313" key="1">
    <source>
        <dbReference type="EMBL" id="SCB26552.1"/>
    </source>
</evidence>
<name>A0A1C3VFJ2_9BRAD</name>
<accession>A0A1C3VFJ2</accession>
<dbReference type="EMBL" id="FMAI01000004">
    <property type="protein sequence ID" value="SCB26552.1"/>
    <property type="molecule type" value="Genomic_DNA"/>
</dbReference>
<protein>
    <submittedName>
        <fullName evidence="1">Uncharacterized protein</fullName>
    </submittedName>
</protein>
<proteinExistence type="predicted"/>
<reference evidence="2" key="1">
    <citation type="submission" date="2016-08" db="EMBL/GenBank/DDBJ databases">
        <authorList>
            <person name="Varghese N."/>
            <person name="Submissions Spin"/>
        </authorList>
    </citation>
    <scope>NUCLEOTIDE SEQUENCE [LARGE SCALE GENOMIC DNA]</scope>
    <source>
        <strain evidence="2">ERR11</strain>
    </source>
</reference>
<evidence type="ECO:0000313" key="2">
    <source>
        <dbReference type="Proteomes" id="UP000199184"/>
    </source>
</evidence>
<dbReference type="Proteomes" id="UP000199184">
    <property type="component" value="Unassembled WGS sequence"/>
</dbReference>
<gene>
    <name evidence="1" type="ORF">GA0061098_1004158</name>
</gene>
<organism evidence="1 2">
    <name type="scientific">Bradyrhizobium shewense</name>
    <dbReference type="NCBI Taxonomy" id="1761772"/>
    <lineage>
        <taxon>Bacteria</taxon>
        <taxon>Pseudomonadati</taxon>
        <taxon>Pseudomonadota</taxon>
        <taxon>Alphaproteobacteria</taxon>
        <taxon>Hyphomicrobiales</taxon>
        <taxon>Nitrobacteraceae</taxon>
        <taxon>Bradyrhizobium</taxon>
    </lineage>
</organism>
<keyword evidence="2" id="KW-1185">Reference proteome</keyword>